<name>A0A5Q0BMH1_9GAMM</name>
<dbReference type="InterPro" id="IPR050669">
    <property type="entry name" value="Hemerythrin"/>
</dbReference>
<evidence type="ECO:0000313" key="7">
    <source>
        <dbReference type="Proteomes" id="UP000325755"/>
    </source>
</evidence>
<dbReference type="InterPro" id="IPR012312">
    <property type="entry name" value="Hemerythrin-like"/>
</dbReference>
<keyword evidence="4" id="KW-0408">Iron</keyword>
<dbReference type="InParanoid" id="A0A5Q0BMH1"/>
<evidence type="ECO:0000256" key="3">
    <source>
        <dbReference type="ARBA" id="ARBA00022723"/>
    </source>
</evidence>
<keyword evidence="7" id="KW-1185">Reference proteome</keyword>
<dbReference type="EMBL" id="CP044205">
    <property type="protein sequence ID" value="QFY43318.1"/>
    <property type="molecule type" value="Genomic_DNA"/>
</dbReference>
<keyword evidence="2" id="KW-0561">Oxygen transport</keyword>
<keyword evidence="3" id="KW-0479">Metal-binding</keyword>
<dbReference type="InterPro" id="IPR012827">
    <property type="entry name" value="Hemerythrin_metal-bd"/>
</dbReference>
<sequence length="129" mass="15703">MLKWESKYEIGNEKIDSQHRLFLSLIIDFHETETKGESKEKLIRVFKEINKYAEFHFLSEENIMIEYNYPDDRRHAEMHKKLLEEIHEKYNPFISGDISAHDVFEFLFEWFVSHTAREDKKLVGYIKNM</sequence>
<dbReference type="NCBIfam" id="TIGR02481">
    <property type="entry name" value="hemeryth_dom"/>
    <property type="match status" value="1"/>
</dbReference>
<evidence type="ECO:0000256" key="2">
    <source>
        <dbReference type="ARBA" id="ARBA00022621"/>
    </source>
</evidence>
<reference evidence="6 7" key="1">
    <citation type="submission" date="2019-09" db="EMBL/GenBank/DDBJ databases">
        <title>Ecophysiology of the spiral-shaped methanotroph Methylospira mobilis as revealed by the complete genome sequence.</title>
        <authorList>
            <person name="Oshkin I.Y."/>
            <person name="Dedysh S.N."/>
            <person name="Miroshnikov K."/>
            <person name="Danilova O.V."/>
            <person name="Hakobyan A."/>
            <person name="Liesack W."/>
        </authorList>
    </citation>
    <scope>NUCLEOTIDE SEQUENCE [LARGE SCALE GENOMIC DNA]</scope>
    <source>
        <strain evidence="6 7">Shm1</strain>
    </source>
</reference>
<feature type="domain" description="Hemerythrin-like" evidence="5">
    <location>
        <begin position="12"/>
        <end position="125"/>
    </location>
</feature>
<keyword evidence="2" id="KW-0813">Transport</keyword>
<dbReference type="InterPro" id="IPR016131">
    <property type="entry name" value="Haemerythrin_Fe_BS"/>
</dbReference>
<evidence type="ECO:0000313" key="6">
    <source>
        <dbReference type="EMBL" id="QFY43318.1"/>
    </source>
</evidence>
<dbReference type="Proteomes" id="UP000325755">
    <property type="component" value="Chromosome"/>
</dbReference>
<evidence type="ECO:0000259" key="5">
    <source>
        <dbReference type="Pfam" id="PF01814"/>
    </source>
</evidence>
<protein>
    <submittedName>
        <fullName evidence="6">Bacteriohemerythrin</fullName>
    </submittedName>
</protein>
<accession>A0A5Q0BMH1</accession>
<dbReference type="SUPFAM" id="SSF47188">
    <property type="entry name" value="Hemerythrin-like"/>
    <property type="match status" value="1"/>
</dbReference>
<evidence type="ECO:0000256" key="1">
    <source>
        <dbReference type="ARBA" id="ARBA00010587"/>
    </source>
</evidence>
<dbReference type="GO" id="GO:0005344">
    <property type="term" value="F:oxygen carrier activity"/>
    <property type="evidence" value="ECO:0007669"/>
    <property type="project" value="UniProtKB-KW"/>
</dbReference>
<proteinExistence type="inferred from homology"/>
<dbReference type="KEGG" id="mmob:F6R98_12410"/>
<organism evidence="6 7">
    <name type="scientific">Candidatus Methylospira mobilis</name>
    <dbReference type="NCBI Taxonomy" id="1808979"/>
    <lineage>
        <taxon>Bacteria</taxon>
        <taxon>Pseudomonadati</taxon>
        <taxon>Pseudomonadota</taxon>
        <taxon>Gammaproteobacteria</taxon>
        <taxon>Methylococcales</taxon>
        <taxon>Methylococcaceae</taxon>
        <taxon>Candidatus Methylospira</taxon>
    </lineage>
</organism>
<comment type="similarity">
    <text evidence="1">Belongs to the hemerythrin family.</text>
</comment>
<dbReference type="OrthoDB" id="1122424at2"/>
<dbReference type="RefSeq" id="WP_153249300.1">
    <property type="nucleotide sequence ID" value="NZ_CP044205.1"/>
</dbReference>
<evidence type="ECO:0000256" key="4">
    <source>
        <dbReference type="ARBA" id="ARBA00023004"/>
    </source>
</evidence>
<dbReference type="NCBIfam" id="NF033749">
    <property type="entry name" value="bact_hemeryth"/>
    <property type="match status" value="1"/>
</dbReference>
<dbReference type="PANTHER" id="PTHR37164:SF1">
    <property type="entry name" value="BACTERIOHEMERYTHRIN"/>
    <property type="match status" value="1"/>
</dbReference>
<dbReference type="PANTHER" id="PTHR37164">
    <property type="entry name" value="BACTERIOHEMERYTHRIN"/>
    <property type="match status" value="1"/>
</dbReference>
<dbReference type="PROSITE" id="PS00550">
    <property type="entry name" value="HEMERYTHRINS"/>
    <property type="match status" value="1"/>
</dbReference>
<dbReference type="GO" id="GO:0046872">
    <property type="term" value="F:metal ion binding"/>
    <property type="evidence" value="ECO:0007669"/>
    <property type="project" value="UniProtKB-KW"/>
</dbReference>
<dbReference type="InterPro" id="IPR035938">
    <property type="entry name" value="Hemerythrin-like_sf"/>
</dbReference>
<gene>
    <name evidence="6" type="ORF">F6R98_12410</name>
</gene>
<dbReference type="Pfam" id="PF01814">
    <property type="entry name" value="Hemerythrin"/>
    <property type="match status" value="1"/>
</dbReference>
<dbReference type="Gene3D" id="1.20.120.50">
    <property type="entry name" value="Hemerythrin-like"/>
    <property type="match status" value="1"/>
</dbReference>
<dbReference type="CDD" id="cd12107">
    <property type="entry name" value="Hemerythrin"/>
    <property type="match status" value="1"/>
</dbReference>
<dbReference type="AlphaFoldDB" id="A0A5Q0BMH1"/>